<name>A0ABU2WIU2_9GAMM</name>
<comment type="caution">
    <text evidence="3">The sequence shown here is derived from an EMBL/GenBank/DDBJ whole genome shotgun (WGS) entry which is preliminary data.</text>
</comment>
<dbReference type="InterPro" id="IPR000120">
    <property type="entry name" value="Amidase"/>
</dbReference>
<protein>
    <submittedName>
        <fullName evidence="3">Amidase family protein</fullName>
    </submittedName>
</protein>
<dbReference type="EMBL" id="JAVRIC010000011">
    <property type="protein sequence ID" value="MDT0497564.1"/>
    <property type="molecule type" value="Genomic_DNA"/>
</dbReference>
<dbReference type="InterPro" id="IPR020556">
    <property type="entry name" value="Amidase_CS"/>
</dbReference>
<dbReference type="Gene3D" id="3.90.1300.10">
    <property type="entry name" value="Amidase signature (AS) domain"/>
    <property type="match status" value="1"/>
</dbReference>
<evidence type="ECO:0000259" key="2">
    <source>
        <dbReference type="Pfam" id="PF01425"/>
    </source>
</evidence>
<dbReference type="PANTHER" id="PTHR11895:SF7">
    <property type="entry name" value="GLUTAMYL-TRNA(GLN) AMIDOTRANSFERASE SUBUNIT A, MITOCHONDRIAL"/>
    <property type="match status" value="1"/>
</dbReference>
<dbReference type="SUPFAM" id="SSF75304">
    <property type="entry name" value="Amidase signature (AS) enzymes"/>
    <property type="match status" value="1"/>
</dbReference>
<dbReference type="PANTHER" id="PTHR11895">
    <property type="entry name" value="TRANSAMIDASE"/>
    <property type="match status" value="1"/>
</dbReference>
<proteinExistence type="inferred from homology"/>
<dbReference type="InterPro" id="IPR023631">
    <property type="entry name" value="Amidase_dom"/>
</dbReference>
<organism evidence="3 4">
    <name type="scientific">Banduia mediterranea</name>
    <dbReference type="NCBI Taxonomy" id="3075609"/>
    <lineage>
        <taxon>Bacteria</taxon>
        <taxon>Pseudomonadati</taxon>
        <taxon>Pseudomonadota</taxon>
        <taxon>Gammaproteobacteria</taxon>
        <taxon>Nevskiales</taxon>
        <taxon>Algiphilaceae</taxon>
        <taxon>Banduia</taxon>
    </lineage>
</organism>
<reference evidence="3 4" key="1">
    <citation type="submission" date="2023-09" db="EMBL/GenBank/DDBJ databases">
        <authorList>
            <person name="Rey-Velasco X."/>
        </authorList>
    </citation>
    <scope>NUCLEOTIDE SEQUENCE [LARGE SCALE GENOMIC DNA]</scope>
    <source>
        <strain evidence="3 4">W345</strain>
    </source>
</reference>
<keyword evidence="4" id="KW-1185">Reference proteome</keyword>
<sequence>MDFEEYRRYDAVGLAALVARGEVSAEALLELALARSREVGPRINAIVHDLGDAALSQLARRAPAGALAGVPFLVKDVSQDIEGVPTQAGSRALMDAVAPATVTAVRRWMEAGLIVFGKTATPEFALKGITEAHAYGATRNPWNPARTPGGSSGGAAAAVAAGIVPMAGANDGGGSIRIPAAYCGLFGLRPSRGRVPMGPTYGELWEGASSDLVVSRSVRDSALALDLAQGADVGAPFVIAPPQRPYLDEAAIDPPPLRIGVLTRSPIGTPVDAACVEAVDRTATLLESLGHHVEWAEPDIDGAALADSYLRMYFGQVAADVERARRLTGRNDFEAETRALAALGRSMNAGEYVASRRRWNVFARALGDYHQRYDLLMTPTVAMRAARIGELELSSGKRLMILLMLGLRAGRLALRSGMVRQLAQDSLQRTPFTQLSNLTGTPSMSVPLHWDGEGMPVGVQFVAAFGGEDRLLQLAGQLERAQPWFDRVPTDSKVA</sequence>
<dbReference type="RefSeq" id="WP_311364957.1">
    <property type="nucleotide sequence ID" value="NZ_JAVRIC010000011.1"/>
</dbReference>
<dbReference type="Proteomes" id="UP001254608">
    <property type="component" value="Unassembled WGS sequence"/>
</dbReference>
<dbReference type="Pfam" id="PF01425">
    <property type="entry name" value="Amidase"/>
    <property type="match status" value="1"/>
</dbReference>
<accession>A0ABU2WIU2</accession>
<dbReference type="PROSITE" id="PS00571">
    <property type="entry name" value="AMIDASES"/>
    <property type="match status" value="1"/>
</dbReference>
<evidence type="ECO:0000313" key="3">
    <source>
        <dbReference type="EMBL" id="MDT0497564.1"/>
    </source>
</evidence>
<feature type="domain" description="Amidase" evidence="2">
    <location>
        <begin position="28"/>
        <end position="472"/>
    </location>
</feature>
<evidence type="ECO:0000313" key="4">
    <source>
        <dbReference type="Proteomes" id="UP001254608"/>
    </source>
</evidence>
<gene>
    <name evidence="3" type="ORF">RM530_09335</name>
</gene>
<evidence type="ECO:0000256" key="1">
    <source>
        <dbReference type="ARBA" id="ARBA00009199"/>
    </source>
</evidence>
<comment type="similarity">
    <text evidence="1">Belongs to the amidase family.</text>
</comment>
<dbReference type="InterPro" id="IPR036928">
    <property type="entry name" value="AS_sf"/>
</dbReference>